<dbReference type="Proteomes" id="UP000247602">
    <property type="component" value="Unassembled WGS sequence"/>
</dbReference>
<dbReference type="EMBL" id="QKNV01000745">
    <property type="protein sequence ID" value="PZA18707.1"/>
    <property type="molecule type" value="Genomic_DNA"/>
</dbReference>
<evidence type="ECO:0000313" key="1">
    <source>
        <dbReference type="EMBL" id="PZA18707.1"/>
    </source>
</evidence>
<name>A0A323V1T8_9ACTN</name>
<proteinExistence type="predicted"/>
<protein>
    <submittedName>
        <fullName evidence="1">Flavodoxin family protein</fullName>
    </submittedName>
</protein>
<gene>
    <name evidence="1" type="ORF">DMO24_24655</name>
</gene>
<comment type="caution">
    <text evidence="1">The sequence shown here is derived from an EMBL/GenBank/DDBJ whole genome shotgun (WGS) entry which is preliminary data.</text>
</comment>
<keyword evidence="2" id="KW-1185">Reference proteome</keyword>
<dbReference type="AlphaFoldDB" id="A0A323V1T8"/>
<accession>A0A323V1T8</accession>
<reference evidence="1 2" key="1">
    <citation type="submission" date="2018-06" db="EMBL/GenBank/DDBJ databases">
        <title>Draft genome sequence of Modestobacter versicolor CP153-2.</title>
        <authorList>
            <person name="Gundlapally S.R."/>
        </authorList>
    </citation>
    <scope>NUCLEOTIDE SEQUENCE [LARGE SCALE GENOMIC DNA]</scope>
    <source>
        <strain evidence="1 2">CP153-2</strain>
    </source>
</reference>
<organism evidence="1 2">
    <name type="scientific">Modestobacter versicolor</name>
    <dbReference type="NCBI Taxonomy" id="429133"/>
    <lineage>
        <taxon>Bacteria</taxon>
        <taxon>Bacillati</taxon>
        <taxon>Actinomycetota</taxon>
        <taxon>Actinomycetes</taxon>
        <taxon>Geodermatophilales</taxon>
        <taxon>Geodermatophilaceae</taxon>
        <taxon>Modestobacter</taxon>
    </lineage>
</organism>
<evidence type="ECO:0000313" key="2">
    <source>
        <dbReference type="Proteomes" id="UP000247602"/>
    </source>
</evidence>
<feature type="non-terminal residue" evidence="1">
    <location>
        <position position="33"/>
    </location>
</feature>
<sequence>MTLTHTPEPGTALWLYAHPLRGSLNDHLFQAGT</sequence>